<proteinExistence type="predicted"/>
<gene>
    <name evidence="1" type="ORF">GCK72_018342</name>
</gene>
<reference evidence="1" key="1">
    <citation type="submission" date="2019-12" db="EMBL/GenBank/DDBJ databases">
        <title>Chromosome-level assembly of the Caenorhabditis remanei genome.</title>
        <authorList>
            <person name="Teterina A.A."/>
            <person name="Willis J.H."/>
            <person name="Phillips P.C."/>
        </authorList>
    </citation>
    <scope>NUCLEOTIDE SEQUENCE [LARGE SCALE GENOMIC DNA]</scope>
    <source>
        <strain evidence="1">PX506</strain>
        <tissue evidence="1">Whole organism</tissue>
    </source>
</reference>
<dbReference type="Proteomes" id="UP000483820">
    <property type="component" value="Chromosome V"/>
</dbReference>
<evidence type="ECO:0000313" key="1">
    <source>
        <dbReference type="EMBL" id="KAF1751788.1"/>
    </source>
</evidence>
<dbReference type="GeneID" id="78776663"/>
<comment type="caution">
    <text evidence="1">The sequence shown here is derived from an EMBL/GenBank/DDBJ whole genome shotgun (WGS) entry which is preliminary data.</text>
</comment>
<dbReference type="EMBL" id="WUAV01000005">
    <property type="protein sequence ID" value="KAF1751788.1"/>
    <property type="molecule type" value="Genomic_DNA"/>
</dbReference>
<accession>A0A6A5G9I2</accession>
<name>A0A6A5G9I2_CAERE</name>
<dbReference type="AlphaFoldDB" id="A0A6A5G9I2"/>
<protein>
    <submittedName>
        <fullName evidence="1">Uncharacterized protein</fullName>
    </submittedName>
</protein>
<dbReference type="CTD" id="78776663"/>
<dbReference type="KEGG" id="crq:GCK72_018342"/>
<organism evidence="1">
    <name type="scientific">Caenorhabditis remanei</name>
    <name type="common">Caenorhabditis vulgaris</name>
    <dbReference type="NCBI Taxonomy" id="31234"/>
    <lineage>
        <taxon>Eukaryota</taxon>
        <taxon>Metazoa</taxon>
        <taxon>Ecdysozoa</taxon>
        <taxon>Nematoda</taxon>
        <taxon>Chromadorea</taxon>
        <taxon>Rhabditida</taxon>
        <taxon>Rhabditina</taxon>
        <taxon>Rhabditomorpha</taxon>
        <taxon>Rhabditoidea</taxon>
        <taxon>Rhabditidae</taxon>
        <taxon>Peloderinae</taxon>
        <taxon>Caenorhabditis</taxon>
    </lineage>
</organism>
<dbReference type="RefSeq" id="XP_053581411.1">
    <property type="nucleotide sequence ID" value="XM_053732498.1"/>
</dbReference>
<sequence>MKLLLENGRLTVCPTLNDNEPPRCGVGTPPAVVGAVKPTPVDTPPPPPAITDAVFEEEDDELLLLWLSFRLLLLIMSF</sequence>